<keyword evidence="2 3" id="KW-0040">ANK repeat</keyword>
<dbReference type="SUPFAM" id="SSF48403">
    <property type="entry name" value="Ankyrin repeat"/>
    <property type="match status" value="1"/>
</dbReference>
<dbReference type="GO" id="GO:0085020">
    <property type="term" value="P:protein K6-linked ubiquitination"/>
    <property type="evidence" value="ECO:0007669"/>
    <property type="project" value="TreeGrafter"/>
</dbReference>
<dbReference type="Gene3D" id="1.25.40.20">
    <property type="entry name" value="Ankyrin repeat-containing domain"/>
    <property type="match status" value="2"/>
</dbReference>
<keyword evidence="4" id="KW-0732">Signal</keyword>
<evidence type="ECO:0000256" key="3">
    <source>
        <dbReference type="PROSITE-ProRule" id="PRU00023"/>
    </source>
</evidence>
<protein>
    <submittedName>
        <fullName evidence="5">Uncharacterized protein</fullName>
    </submittedName>
</protein>
<dbReference type="PANTHER" id="PTHR24171">
    <property type="entry name" value="ANKYRIN REPEAT DOMAIN-CONTAINING PROTEIN 39-RELATED"/>
    <property type="match status" value="1"/>
</dbReference>
<evidence type="ECO:0000313" key="5">
    <source>
        <dbReference type="EMBL" id="SFD64756.1"/>
    </source>
</evidence>
<dbReference type="InterPro" id="IPR036770">
    <property type="entry name" value="Ankyrin_rpt-contain_sf"/>
</dbReference>
<evidence type="ECO:0000256" key="2">
    <source>
        <dbReference type="ARBA" id="ARBA00023043"/>
    </source>
</evidence>
<evidence type="ECO:0000256" key="4">
    <source>
        <dbReference type="SAM" id="SignalP"/>
    </source>
</evidence>
<organism evidence="5 6">
    <name type="scientific">Paracidovorax konjaci</name>
    <dbReference type="NCBI Taxonomy" id="32040"/>
    <lineage>
        <taxon>Bacteria</taxon>
        <taxon>Pseudomonadati</taxon>
        <taxon>Pseudomonadota</taxon>
        <taxon>Betaproteobacteria</taxon>
        <taxon>Burkholderiales</taxon>
        <taxon>Comamonadaceae</taxon>
        <taxon>Paracidovorax</taxon>
    </lineage>
</organism>
<dbReference type="InterPro" id="IPR002110">
    <property type="entry name" value="Ankyrin_rpt"/>
</dbReference>
<reference evidence="6" key="1">
    <citation type="submission" date="2016-10" db="EMBL/GenBank/DDBJ databases">
        <authorList>
            <person name="Varghese N."/>
            <person name="Submissions S."/>
        </authorList>
    </citation>
    <scope>NUCLEOTIDE SEQUENCE [LARGE SCALE GENOMIC DNA]</scope>
    <source>
        <strain evidence="6">DSM 7481</strain>
    </source>
</reference>
<keyword evidence="1" id="KW-0677">Repeat</keyword>
<dbReference type="EMBL" id="FOMQ01000004">
    <property type="protein sequence ID" value="SFD64756.1"/>
    <property type="molecule type" value="Genomic_DNA"/>
</dbReference>
<dbReference type="RefSeq" id="WP_092950816.1">
    <property type="nucleotide sequence ID" value="NZ_FOMQ01000004.1"/>
</dbReference>
<dbReference type="Proteomes" id="UP000199517">
    <property type="component" value="Unassembled WGS sequence"/>
</dbReference>
<sequence length="216" mass="22342">MRSTFLSSLTSLGLAAALAAGSVGAAPPAAPVRGASAPADTASSYAAPQASASAPGPADGSRLQAQLRQYLFDAARQGRSEMVAEFIAARYDLNVRDAQGYTALILAAYHGQRAVVDQLLAAGADPCAQDRRGNTALMGAIFKGELAIARRLVQADCAPDQRNNAGQTAAMYAALFQRTELLQALAARGADLNARDARGNGVTQLQRGEFAPTPVR</sequence>
<evidence type="ECO:0000313" key="6">
    <source>
        <dbReference type="Proteomes" id="UP000199517"/>
    </source>
</evidence>
<dbReference type="GO" id="GO:0004842">
    <property type="term" value="F:ubiquitin-protein transferase activity"/>
    <property type="evidence" value="ECO:0007669"/>
    <property type="project" value="TreeGrafter"/>
</dbReference>
<dbReference type="PROSITE" id="PS50088">
    <property type="entry name" value="ANK_REPEAT"/>
    <property type="match status" value="2"/>
</dbReference>
<dbReference type="PROSITE" id="PS50297">
    <property type="entry name" value="ANK_REP_REGION"/>
    <property type="match status" value="2"/>
</dbReference>
<accession>A0A1I1U1L4</accession>
<feature type="chain" id="PRO_5011692821" evidence="4">
    <location>
        <begin position="26"/>
        <end position="216"/>
    </location>
</feature>
<feature type="repeat" description="ANK" evidence="3">
    <location>
        <begin position="165"/>
        <end position="197"/>
    </location>
</feature>
<dbReference type="PANTHER" id="PTHR24171:SF8">
    <property type="entry name" value="BRCA1-ASSOCIATED RING DOMAIN PROTEIN 1"/>
    <property type="match status" value="1"/>
</dbReference>
<gene>
    <name evidence="5" type="ORF">SAMN04489710_104249</name>
</gene>
<feature type="repeat" description="ANK" evidence="3">
    <location>
        <begin position="99"/>
        <end position="131"/>
    </location>
</feature>
<keyword evidence="6" id="KW-1185">Reference proteome</keyword>
<dbReference type="SMART" id="SM00248">
    <property type="entry name" value="ANK"/>
    <property type="match status" value="4"/>
</dbReference>
<dbReference type="AlphaFoldDB" id="A0A1I1U1L4"/>
<dbReference type="Pfam" id="PF12796">
    <property type="entry name" value="Ank_2"/>
    <property type="match status" value="1"/>
</dbReference>
<feature type="signal peptide" evidence="4">
    <location>
        <begin position="1"/>
        <end position="25"/>
    </location>
</feature>
<name>A0A1I1U1L4_9BURK</name>
<dbReference type="OrthoDB" id="671583at2"/>
<proteinExistence type="predicted"/>
<evidence type="ECO:0000256" key="1">
    <source>
        <dbReference type="ARBA" id="ARBA00022737"/>
    </source>
</evidence>
<dbReference type="STRING" id="32040.SAMN04489710_104249"/>